<dbReference type="InterPro" id="IPR000182">
    <property type="entry name" value="GNAT_dom"/>
</dbReference>
<gene>
    <name evidence="4" type="ORF">METZ01_LOCUS32443</name>
</gene>
<evidence type="ECO:0000256" key="2">
    <source>
        <dbReference type="ARBA" id="ARBA00023315"/>
    </source>
</evidence>
<dbReference type="GO" id="GO:0016747">
    <property type="term" value="F:acyltransferase activity, transferring groups other than amino-acyl groups"/>
    <property type="evidence" value="ECO:0007669"/>
    <property type="project" value="InterPro"/>
</dbReference>
<dbReference type="InterPro" id="IPR016181">
    <property type="entry name" value="Acyl_CoA_acyltransferase"/>
</dbReference>
<evidence type="ECO:0000313" key="4">
    <source>
        <dbReference type="EMBL" id="SUZ79589.1"/>
    </source>
</evidence>
<dbReference type="InterPro" id="IPR050832">
    <property type="entry name" value="Bact_Acetyltransf"/>
</dbReference>
<reference evidence="4" key="1">
    <citation type="submission" date="2018-05" db="EMBL/GenBank/DDBJ databases">
        <authorList>
            <person name="Lanie J.A."/>
            <person name="Ng W.-L."/>
            <person name="Kazmierczak K.M."/>
            <person name="Andrzejewski T.M."/>
            <person name="Davidsen T.M."/>
            <person name="Wayne K.J."/>
            <person name="Tettelin H."/>
            <person name="Glass J.I."/>
            <person name="Rusch D."/>
            <person name="Podicherti R."/>
            <person name="Tsui H.-C.T."/>
            <person name="Winkler M.E."/>
        </authorList>
    </citation>
    <scope>NUCLEOTIDE SEQUENCE</scope>
</reference>
<keyword evidence="1" id="KW-0808">Transferase</keyword>
<name>A0A381QMA9_9ZZZZ</name>
<evidence type="ECO:0000259" key="3">
    <source>
        <dbReference type="PROSITE" id="PS51186"/>
    </source>
</evidence>
<dbReference type="SUPFAM" id="SSF55729">
    <property type="entry name" value="Acyl-CoA N-acyltransferases (Nat)"/>
    <property type="match status" value="1"/>
</dbReference>
<dbReference type="PROSITE" id="PS51186">
    <property type="entry name" value="GNAT"/>
    <property type="match status" value="1"/>
</dbReference>
<dbReference type="PANTHER" id="PTHR43877">
    <property type="entry name" value="AMINOALKYLPHOSPHONATE N-ACETYLTRANSFERASE-RELATED-RELATED"/>
    <property type="match status" value="1"/>
</dbReference>
<dbReference type="Pfam" id="PF00583">
    <property type="entry name" value="Acetyltransf_1"/>
    <property type="match status" value="1"/>
</dbReference>
<proteinExistence type="predicted"/>
<feature type="domain" description="N-acetyltransferase" evidence="3">
    <location>
        <begin position="1"/>
        <end position="94"/>
    </location>
</feature>
<evidence type="ECO:0000256" key="1">
    <source>
        <dbReference type="ARBA" id="ARBA00022679"/>
    </source>
</evidence>
<dbReference type="EMBL" id="UINC01001393">
    <property type="protein sequence ID" value="SUZ79589.1"/>
    <property type="molecule type" value="Genomic_DNA"/>
</dbReference>
<accession>A0A381QMA9</accession>
<dbReference type="Gene3D" id="3.40.630.30">
    <property type="match status" value="1"/>
</dbReference>
<keyword evidence="2" id="KW-0012">Acyltransferase</keyword>
<protein>
    <recommendedName>
        <fullName evidence="3">N-acetyltransferase domain-containing protein</fullName>
    </recommendedName>
</protein>
<sequence>MLDSLLIATVMGGYDGHRGWINYLAVHPDFQGQGYAQQVMENVESELRKRGCPKINLQIRSGNARVMAFYQKLGFTDDQALSMGKRLEEDHSLN</sequence>
<dbReference type="CDD" id="cd04301">
    <property type="entry name" value="NAT_SF"/>
    <property type="match status" value="1"/>
</dbReference>
<organism evidence="4">
    <name type="scientific">marine metagenome</name>
    <dbReference type="NCBI Taxonomy" id="408172"/>
    <lineage>
        <taxon>unclassified sequences</taxon>
        <taxon>metagenomes</taxon>
        <taxon>ecological metagenomes</taxon>
    </lineage>
</organism>
<dbReference type="AlphaFoldDB" id="A0A381QMA9"/>
<dbReference type="NCBIfam" id="NF002959">
    <property type="entry name" value="PRK03624.1"/>
    <property type="match status" value="1"/>
</dbReference>